<accession>A0A2A9NQ99</accession>
<dbReference type="InterPro" id="IPR009571">
    <property type="entry name" value="SUR7/Rim9-like_fungi"/>
</dbReference>
<evidence type="ECO:0000256" key="2">
    <source>
        <dbReference type="SAM" id="Phobius"/>
    </source>
</evidence>
<evidence type="ECO:0000313" key="4">
    <source>
        <dbReference type="Proteomes" id="UP000242287"/>
    </source>
</evidence>
<keyword evidence="2" id="KW-0812">Transmembrane</keyword>
<feature type="transmembrane region" description="Helical" evidence="2">
    <location>
        <begin position="170"/>
        <end position="193"/>
    </location>
</feature>
<dbReference type="Pfam" id="PF06687">
    <property type="entry name" value="SUR7"/>
    <property type="match status" value="1"/>
</dbReference>
<feature type="region of interest" description="Disordered" evidence="1">
    <location>
        <begin position="401"/>
        <end position="545"/>
    </location>
</feature>
<feature type="compositionally biased region" description="Polar residues" evidence="1">
    <location>
        <begin position="449"/>
        <end position="458"/>
    </location>
</feature>
<protein>
    <recommendedName>
        <fullName evidence="5">Pali-domain-containing protein</fullName>
    </recommendedName>
</protein>
<feature type="compositionally biased region" description="Polar residues" evidence="1">
    <location>
        <begin position="495"/>
        <end position="507"/>
    </location>
</feature>
<dbReference type="GO" id="GO:0032153">
    <property type="term" value="C:cell division site"/>
    <property type="evidence" value="ECO:0007669"/>
    <property type="project" value="TreeGrafter"/>
</dbReference>
<reference evidence="3 4" key="1">
    <citation type="submission" date="2014-02" db="EMBL/GenBank/DDBJ databases">
        <title>Transposable element dynamics among asymbiotic and ectomycorrhizal Amanita fungi.</title>
        <authorList>
            <consortium name="DOE Joint Genome Institute"/>
            <person name="Hess J."/>
            <person name="Skrede I."/>
            <person name="Wolfe B."/>
            <person name="LaButti K."/>
            <person name="Ohm R.A."/>
            <person name="Grigoriev I.V."/>
            <person name="Pringle A."/>
        </authorList>
    </citation>
    <scope>NUCLEOTIDE SEQUENCE [LARGE SCALE GENOMIC DNA]</scope>
    <source>
        <strain evidence="3 4">SKay4041</strain>
    </source>
</reference>
<dbReference type="GO" id="GO:0035838">
    <property type="term" value="C:growing cell tip"/>
    <property type="evidence" value="ECO:0007669"/>
    <property type="project" value="TreeGrafter"/>
</dbReference>
<keyword evidence="4" id="KW-1185">Reference proteome</keyword>
<dbReference type="Proteomes" id="UP000242287">
    <property type="component" value="Unassembled WGS sequence"/>
</dbReference>
<proteinExistence type="predicted"/>
<feature type="compositionally biased region" description="Polar residues" evidence="1">
    <location>
        <begin position="477"/>
        <end position="488"/>
    </location>
</feature>
<dbReference type="GO" id="GO:0005886">
    <property type="term" value="C:plasma membrane"/>
    <property type="evidence" value="ECO:0007669"/>
    <property type="project" value="InterPro"/>
</dbReference>
<feature type="transmembrane region" description="Helical" evidence="2">
    <location>
        <begin position="97"/>
        <end position="124"/>
    </location>
</feature>
<dbReference type="PANTHER" id="PTHR28013:SF4">
    <property type="entry name" value="MARVEL DOMAIN-CONTAINING PROTEIN"/>
    <property type="match status" value="1"/>
</dbReference>
<feature type="compositionally biased region" description="Polar residues" evidence="1">
    <location>
        <begin position="401"/>
        <end position="442"/>
    </location>
</feature>
<feature type="transmembrane region" description="Helical" evidence="2">
    <location>
        <begin position="136"/>
        <end position="158"/>
    </location>
</feature>
<feature type="compositionally biased region" description="Polar residues" evidence="1">
    <location>
        <begin position="534"/>
        <end position="545"/>
    </location>
</feature>
<dbReference type="InterPro" id="IPR051380">
    <property type="entry name" value="pH-response_reg_palI/RIM9"/>
</dbReference>
<evidence type="ECO:0000256" key="1">
    <source>
        <dbReference type="SAM" id="MobiDB-lite"/>
    </source>
</evidence>
<keyword evidence="2" id="KW-0472">Membrane</keyword>
<organism evidence="3 4">
    <name type="scientific">Amanita thiersii Skay4041</name>
    <dbReference type="NCBI Taxonomy" id="703135"/>
    <lineage>
        <taxon>Eukaryota</taxon>
        <taxon>Fungi</taxon>
        <taxon>Dikarya</taxon>
        <taxon>Basidiomycota</taxon>
        <taxon>Agaricomycotina</taxon>
        <taxon>Agaricomycetes</taxon>
        <taxon>Agaricomycetidae</taxon>
        <taxon>Agaricales</taxon>
        <taxon>Pluteineae</taxon>
        <taxon>Amanitaceae</taxon>
        <taxon>Amanita</taxon>
    </lineage>
</organism>
<dbReference type="STRING" id="703135.A0A2A9NQ99"/>
<dbReference type="PANTHER" id="PTHR28013">
    <property type="entry name" value="PROTEIN DCV1-RELATED"/>
    <property type="match status" value="1"/>
</dbReference>
<dbReference type="OrthoDB" id="3365245at2759"/>
<dbReference type="AlphaFoldDB" id="A0A2A9NQ99"/>
<sequence>MSCLRPATPGFIATLTATILLALVTFCVPYLKSIYFLKANISVGGHNGSITFGTLGYCLELSNGTTCSTPSIGYQLDINGLVGNRLPVQIPQVAVKWLTYALVLHIVALGLSAASAIFGLLAHIREMSMTCCSTFISGFAATVALIAFVFDIILFFVAKARIQRVGSAQIGSAIWLTLASWLLLFFSGCFFTIGRCCINRRPRGDDQWKKNGDYEERLRLDAVKAEADRKARQKTEGGLPAFHEVQPLTARIDGDAVYTDETYKDSTISSSHTGHTGRRDGYAPAPEGSRAVDEYYSPSNPTLFYPPGVQQHAAHRQNTSATYNNLLAYPQNAPTGYPPLPVTASPPPVSQYRSPPPQTYLDPYGNASQGYGHGAQDSSCKYGTVHQKNCLTHECIDHSAASHQQQPSNYSQYNDPYTSSYQAQRQPSYTTVPYASPLTSNPGSPPMPTTSYPANASASYFPGPVGAGDQDYAARSSGYQQPGSTYQSPIPPPINTNAAYVASNTSPIKGPRPQPSSSAAVMQHEDAPPGYDAGSSNITGTWGKH</sequence>
<dbReference type="EMBL" id="KZ301980">
    <property type="protein sequence ID" value="PFH52288.1"/>
    <property type="molecule type" value="Genomic_DNA"/>
</dbReference>
<name>A0A2A9NQ99_9AGAR</name>
<feature type="region of interest" description="Disordered" evidence="1">
    <location>
        <begin position="264"/>
        <end position="292"/>
    </location>
</feature>
<keyword evidence="2" id="KW-1133">Transmembrane helix</keyword>
<gene>
    <name evidence="3" type="ORF">AMATHDRAFT_140506</name>
</gene>
<evidence type="ECO:0008006" key="5">
    <source>
        <dbReference type="Google" id="ProtNLM"/>
    </source>
</evidence>
<evidence type="ECO:0000313" key="3">
    <source>
        <dbReference type="EMBL" id="PFH52288.1"/>
    </source>
</evidence>
<feature type="transmembrane region" description="Helical" evidence="2">
    <location>
        <begin position="12"/>
        <end position="31"/>
    </location>
</feature>